<sequence>MCTDMPKRYALLIGIDVYLNDGSRDSSTYRKLSLHNLRGCKNDVEAINDFLRDEYKFEKISILSSPVAVIKDEEKGSGSSVEPQNRLPTFANIEAEFDAVYVNAAAGDFFFFHYSGHGALLPRQKDSPKSSRMEEPSLITADFCCGQPAVRGWKLNQWLRKLNKKGIQIVVTLDSCYSGGSWRTTGEYISYRTPNNFSVPSNLPIEDQTTADSHNIMELVLRDAGMESSWSINPNSFTLIAACGIKEKAAEKAINGKLYGAFTWELLQYLRKSNNNGKGCLNVTYRMISDQLNMRLEGQTPAVYGRDRLLFFGSYEPFSVTPLVMQLQDNKVVIPAGRAHGINVGSEFRVLPEIYGVALSVNKVEEFQCNAIVSDEFSLKLKEGRPVVISSRWSLGEEGLRVYVDPAFGSDFRNKLQNRLEERIVSPIKLLDSIKNETDVLKLDKLGEDDAVIQGPAWLTGTKDPVRPLNLRHGSLKDLAAEAALALAHLARFRQILLLQSSSLEPPPFSVDIKPANNGPVANLYPLNQKFKFMFENKSDDELYITVIVLSPNFSIEQLYPSRDYPQTISPGSVKSFNFSMALPDGPEWVKKSLCRTFRRDIIRTLVTRRRPVSWKSLEQPNIWDASLTSFLQKPSSTRESSAVFGPDVDWWSDDQKIITGSCE</sequence>
<dbReference type="PANTHER" id="PTHR48104:SF30">
    <property type="entry name" value="METACASPASE-1"/>
    <property type="match status" value="1"/>
</dbReference>
<dbReference type="EMBL" id="ABDG02000021">
    <property type="protein sequence ID" value="EHK47298.1"/>
    <property type="molecule type" value="Genomic_DNA"/>
</dbReference>
<protein>
    <recommendedName>
        <fullName evidence="2">Peptidase C14 caspase domain-containing protein</fullName>
    </recommendedName>
</protein>
<comment type="caution">
    <text evidence="3">The sequence shown here is derived from an EMBL/GenBank/DDBJ whole genome shotgun (WGS) entry which is preliminary data.</text>
</comment>
<dbReference type="InterPro" id="IPR050452">
    <property type="entry name" value="Metacaspase"/>
</dbReference>
<dbReference type="Gene3D" id="3.40.50.1460">
    <property type="match status" value="1"/>
</dbReference>
<evidence type="ECO:0000313" key="3">
    <source>
        <dbReference type="EMBL" id="EHK47298.1"/>
    </source>
</evidence>
<comment type="similarity">
    <text evidence="1">Belongs to the peptidase C14B family.</text>
</comment>
<name>G9NQF6_HYPAI</name>
<organism evidence="3 4">
    <name type="scientific">Hypocrea atroviridis (strain ATCC 20476 / IMI 206040)</name>
    <name type="common">Trichoderma atroviride</name>
    <dbReference type="NCBI Taxonomy" id="452589"/>
    <lineage>
        <taxon>Eukaryota</taxon>
        <taxon>Fungi</taxon>
        <taxon>Dikarya</taxon>
        <taxon>Ascomycota</taxon>
        <taxon>Pezizomycotina</taxon>
        <taxon>Sordariomycetes</taxon>
        <taxon>Hypocreomycetidae</taxon>
        <taxon>Hypocreales</taxon>
        <taxon>Hypocreaceae</taxon>
        <taxon>Trichoderma</taxon>
    </lineage>
</organism>
<dbReference type="eggNOG" id="KOG1546">
    <property type="taxonomic scope" value="Eukaryota"/>
</dbReference>
<dbReference type="Pfam" id="PF00656">
    <property type="entry name" value="Peptidase_C14"/>
    <property type="match status" value="1"/>
</dbReference>
<accession>G9NQF6</accession>
<dbReference type="GO" id="GO:0004197">
    <property type="term" value="F:cysteine-type endopeptidase activity"/>
    <property type="evidence" value="ECO:0007669"/>
    <property type="project" value="InterPro"/>
</dbReference>
<gene>
    <name evidence="3" type="ORF">TRIATDRAFT_282746</name>
</gene>
<dbReference type="Proteomes" id="UP000005426">
    <property type="component" value="Unassembled WGS sequence"/>
</dbReference>
<dbReference type="HOGENOM" id="CLU_027361_0_0_1"/>
<evidence type="ECO:0000313" key="4">
    <source>
        <dbReference type="Proteomes" id="UP000005426"/>
    </source>
</evidence>
<evidence type="ECO:0000256" key="1">
    <source>
        <dbReference type="ARBA" id="ARBA00009005"/>
    </source>
</evidence>
<dbReference type="GO" id="GO:0006508">
    <property type="term" value="P:proteolysis"/>
    <property type="evidence" value="ECO:0007669"/>
    <property type="project" value="InterPro"/>
</dbReference>
<dbReference type="OMA" id="ADSHNIM"/>
<dbReference type="OrthoDB" id="5152948at2759"/>
<dbReference type="PANTHER" id="PTHR48104">
    <property type="entry name" value="METACASPASE-4"/>
    <property type="match status" value="1"/>
</dbReference>
<dbReference type="InterPro" id="IPR011600">
    <property type="entry name" value="Pept_C14_caspase"/>
</dbReference>
<proteinExistence type="inferred from homology"/>
<dbReference type="AlphaFoldDB" id="G9NQF6"/>
<reference evidence="3 4" key="1">
    <citation type="journal article" date="2011" name="Genome Biol.">
        <title>Comparative genome sequence analysis underscores mycoparasitism as the ancestral life style of Trichoderma.</title>
        <authorList>
            <person name="Kubicek C.P."/>
            <person name="Herrera-Estrella A."/>
            <person name="Seidl-Seiboth V."/>
            <person name="Martinez D.A."/>
            <person name="Druzhinina I.S."/>
            <person name="Thon M."/>
            <person name="Zeilinger S."/>
            <person name="Casas-Flores S."/>
            <person name="Horwitz B.A."/>
            <person name="Mukherjee P.K."/>
            <person name="Mukherjee M."/>
            <person name="Kredics L."/>
            <person name="Alcaraz L.D."/>
            <person name="Aerts A."/>
            <person name="Antal Z."/>
            <person name="Atanasova L."/>
            <person name="Cervantes-Badillo M.G."/>
            <person name="Challacombe J."/>
            <person name="Chertkov O."/>
            <person name="McCluskey K."/>
            <person name="Coulpier F."/>
            <person name="Deshpande N."/>
            <person name="von Doehren H."/>
            <person name="Ebbole D.J."/>
            <person name="Esquivel-Naranjo E.U."/>
            <person name="Fekete E."/>
            <person name="Flipphi M."/>
            <person name="Glaser F."/>
            <person name="Gomez-Rodriguez E.Y."/>
            <person name="Gruber S."/>
            <person name="Han C."/>
            <person name="Henrissat B."/>
            <person name="Hermosa R."/>
            <person name="Hernandez-Onate M."/>
            <person name="Karaffa L."/>
            <person name="Kosti I."/>
            <person name="Le Crom S."/>
            <person name="Lindquist E."/>
            <person name="Lucas S."/>
            <person name="Luebeck M."/>
            <person name="Luebeck P.S."/>
            <person name="Margeot A."/>
            <person name="Metz B."/>
            <person name="Misra M."/>
            <person name="Nevalainen H."/>
            <person name="Omann M."/>
            <person name="Packer N."/>
            <person name="Perrone G."/>
            <person name="Uresti-Rivera E.E."/>
            <person name="Salamov A."/>
            <person name="Schmoll M."/>
            <person name="Seiboth B."/>
            <person name="Shapiro H."/>
            <person name="Sukno S."/>
            <person name="Tamayo-Ramos J.A."/>
            <person name="Tisch D."/>
            <person name="Wiest A."/>
            <person name="Wilkinson H.H."/>
            <person name="Zhang M."/>
            <person name="Coutinho P.M."/>
            <person name="Kenerley C.M."/>
            <person name="Monte E."/>
            <person name="Baker S.E."/>
            <person name="Grigoriev I.V."/>
        </authorList>
    </citation>
    <scope>NUCLEOTIDE SEQUENCE [LARGE SCALE GENOMIC DNA]</scope>
    <source>
        <strain evidence="4">ATCC 20476 / IMI 206040</strain>
    </source>
</reference>
<feature type="domain" description="Peptidase C14 caspase" evidence="2">
    <location>
        <begin position="7"/>
        <end position="296"/>
    </location>
</feature>
<evidence type="ECO:0000259" key="2">
    <source>
        <dbReference type="Pfam" id="PF00656"/>
    </source>
</evidence>
<dbReference type="GO" id="GO:0005737">
    <property type="term" value="C:cytoplasm"/>
    <property type="evidence" value="ECO:0007669"/>
    <property type="project" value="TreeGrafter"/>
</dbReference>
<keyword evidence="4" id="KW-1185">Reference proteome</keyword>